<evidence type="ECO:0000256" key="9">
    <source>
        <dbReference type="ARBA" id="ARBA00023077"/>
    </source>
</evidence>
<dbReference type="SUPFAM" id="SSF56935">
    <property type="entry name" value="Porins"/>
    <property type="match status" value="1"/>
</dbReference>
<dbReference type="InterPro" id="IPR008969">
    <property type="entry name" value="CarboxyPept-like_regulatory"/>
</dbReference>
<evidence type="ECO:0000259" key="14">
    <source>
        <dbReference type="Pfam" id="PF00593"/>
    </source>
</evidence>
<evidence type="ECO:0000256" key="3">
    <source>
        <dbReference type="ARBA" id="ARBA00022452"/>
    </source>
</evidence>
<organism evidence="16 17">
    <name type="scientific">Psychroflexus halocasei</name>
    <dbReference type="NCBI Taxonomy" id="908615"/>
    <lineage>
        <taxon>Bacteria</taxon>
        <taxon>Pseudomonadati</taxon>
        <taxon>Bacteroidota</taxon>
        <taxon>Flavobacteriia</taxon>
        <taxon>Flavobacteriales</taxon>
        <taxon>Flavobacteriaceae</taxon>
        <taxon>Psychroflexus</taxon>
    </lineage>
</organism>
<sequence>MKVCLLASLMSYAQEFTIKGQVTLNNQGIEAVDVYTKNENHHTFTGPNGNYELKIPKGEYTLVFAYGNKKEIDLKLTENKTINLQWESTIEELNEVLVSSVRVKADSPITHSNLNKKEIKQRNLGQDIPSLMNYIPSVVTTTDAGNGVGYSGIRVRGSDASRVNVTINGIPYNDQESQGTFWVNLPDFASTTQNLQLQRGVGTSTNGSGAFGASLNILTEAASSKASGSLANSYGSFNTRKHTLKYSTGMLDSNIEISGRLSQIKSDGYIDRATSDLKSYFVQGVYSYENTYIKALTFGGEQETYQAWNGIEGDQLKDDRTYNSAGEYTDKNGNIKFYENEIDSYKQDHYQLHWHQDYNSNWSSKLSLNYTNGRGFFEQYKEDADLDFHDIENAPVNEADLIRRRWLDNDYFVVSSDASYKSNNLNITTGLFYSYYTNDHFGEVIWSEYAGDSEIYDHYYDSNGTKNEYTIFSKATYKFSDQWQAFLDLQGRFITYKTDGLSSDKIPLDVDQNYEFFNPKAGLSYQLNHMNQFYASYGKAHREPRRSDFENGITKAEELDDFELGWRLNNDKLQINTNLYYMHYNNQMVLTGALDDVGSPIRETSGKSYRLGLEVDASILLSSNFSIRPNVAISRNKNLDFYAKLDGSLQNLGDTNISFSPEIIAGNQFIYHPNDKFQVSLLSKYVGEQYMGNIDAEKSILSDYFVNDINLVYNWTNSPIFESVVFTGLVNNIFDIEYESNGFFYTYDVTSNGNTETMGGAGYYPQAGINFLVGIELNF</sequence>
<name>A0A1H4CLA6_9FLAO</name>
<dbReference type="GO" id="GO:0015344">
    <property type="term" value="F:siderophore uptake transmembrane transporter activity"/>
    <property type="evidence" value="ECO:0007669"/>
    <property type="project" value="TreeGrafter"/>
</dbReference>
<keyword evidence="7" id="KW-0408">Iron</keyword>
<dbReference type="Gene3D" id="2.170.130.10">
    <property type="entry name" value="TonB-dependent receptor, plug domain"/>
    <property type="match status" value="1"/>
</dbReference>
<keyword evidence="4" id="KW-0410">Iron transport</keyword>
<comment type="similarity">
    <text evidence="12 13">Belongs to the TonB-dependent receptor family.</text>
</comment>
<keyword evidence="17" id="KW-1185">Reference proteome</keyword>
<keyword evidence="11 12" id="KW-0998">Cell outer membrane</keyword>
<dbReference type="InterPro" id="IPR012910">
    <property type="entry name" value="Plug_dom"/>
</dbReference>
<proteinExistence type="inferred from homology"/>
<evidence type="ECO:0000259" key="15">
    <source>
        <dbReference type="Pfam" id="PF07715"/>
    </source>
</evidence>
<dbReference type="SUPFAM" id="SSF49464">
    <property type="entry name" value="Carboxypeptidase regulatory domain-like"/>
    <property type="match status" value="1"/>
</dbReference>
<evidence type="ECO:0000256" key="2">
    <source>
        <dbReference type="ARBA" id="ARBA00022448"/>
    </source>
</evidence>
<dbReference type="GO" id="GO:0009279">
    <property type="term" value="C:cell outer membrane"/>
    <property type="evidence" value="ECO:0007669"/>
    <property type="project" value="UniProtKB-SubCell"/>
</dbReference>
<accession>A0A1H4CLA6</accession>
<evidence type="ECO:0000256" key="5">
    <source>
        <dbReference type="ARBA" id="ARBA00022692"/>
    </source>
</evidence>
<dbReference type="AlphaFoldDB" id="A0A1H4CLA6"/>
<dbReference type="Pfam" id="PF13715">
    <property type="entry name" value="CarbopepD_reg_2"/>
    <property type="match status" value="1"/>
</dbReference>
<dbReference type="Pfam" id="PF07715">
    <property type="entry name" value="Plug"/>
    <property type="match status" value="1"/>
</dbReference>
<evidence type="ECO:0000256" key="4">
    <source>
        <dbReference type="ARBA" id="ARBA00022496"/>
    </source>
</evidence>
<keyword evidence="10 12" id="KW-0472">Membrane</keyword>
<dbReference type="PANTHER" id="PTHR32552:SF68">
    <property type="entry name" value="FERRICHROME OUTER MEMBRANE TRANSPORTER_PHAGE RECEPTOR"/>
    <property type="match status" value="1"/>
</dbReference>
<keyword evidence="9 13" id="KW-0798">TonB box</keyword>
<keyword evidence="3 12" id="KW-1134">Transmembrane beta strand</keyword>
<evidence type="ECO:0000256" key="10">
    <source>
        <dbReference type="ARBA" id="ARBA00023136"/>
    </source>
</evidence>
<dbReference type="EMBL" id="FNQF01000008">
    <property type="protein sequence ID" value="SEA61216.1"/>
    <property type="molecule type" value="Genomic_DNA"/>
</dbReference>
<feature type="domain" description="TonB-dependent receptor-like beta-barrel" evidence="14">
    <location>
        <begin position="304"/>
        <end position="732"/>
    </location>
</feature>
<keyword evidence="5 12" id="KW-0812">Transmembrane</keyword>
<keyword evidence="2 12" id="KW-0813">Transport</keyword>
<keyword evidence="8" id="KW-0406">Ion transport</keyword>
<dbReference type="STRING" id="908615.SAMN05421540_10864"/>
<dbReference type="InterPro" id="IPR039426">
    <property type="entry name" value="TonB-dep_rcpt-like"/>
</dbReference>
<evidence type="ECO:0000256" key="11">
    <source>
        <dbReference type="ARBA" id="ARBA00023237"/>
    </source>
</evidence>
<dbReference type="Gene3D" id="2.40.170.20">
    <property type="entry name" value="TonB-dependent receptor, beta-barrel domain"/>
    <property type="match status" value="1"/>
</dbReference>
<evidence type="ECO:0000256" key="7">
    <source>
        <dbReference type="ARBA" id="ARBA00023004"/>
    </source>
</evidence>
<dbReference type="InterPro" id="IPR037066">
    <property type="entry name" value="Plug_dom_sf"/>
</dbReference>
<evidence type="ECO:0000256" key="1">
    <source>
        <dbReference type="ARBA" id="ARBA00004571"/>
    </source>
</evidence>
<dbReference type="Gene3D" id="2.60.40.1120">
    <property type="entry name" value="Carboxypeptidase-like, regulatory domain"/>
    <property type="match status" value="1"/>
</dbReference>
<dbReference type="Proteomes" id="UP000198820">
    <property type="component" value="Unassembled WGS sequence"/>
</dbReference>
<dbReference type="InterPro" id="IPR000531">
    <property type="entry name" value="Beta-barrel_TonB"/>
</dbReference>
<evidence type="ECO:0000313" key="16">
    <source>
        <dbReference type="EMBL" id="SEA61216.1"/>
    </source>
</evidence>
<dbReference type="InterPro" id="IPR036942">
    <property type="entry name" value="Beta-barrel_TonB_sf"/>
</dbReference>
<evidence type="ECO:0000256" key="6">
    <source>
        <dbReference type="ARBA" id="ARBA00022729"/>
    </source>
</evidence>
<comment type="subcellular location">
    <subcellularLocation>
        <location evidence="1 12">Cell outer membrane</location>
        <topology evidence="1 12">Multi-pass membrane protein</topology>
    </subcellularLocation>
</comment>
<dbReference type="PANTHER" id="PTHR32552">
    <property type="entry name" value="FERRICHROME IRON RECEPTOR-RELATED"/>
    <property type="match status" value="1"/>
</dbReference>
<dbReference type="Pfam" id="PF00593">
    <property type="entry name" value="TonB_dep_Rec_b-barrel"/>
    <property type="match status" value="1"/>
</dbReference>
<keyword evidence="6" id="KW-0732">Signal</keyword>
<feature type="domain" description="TonB-dependent receptor plug" evidence="15">
    <location>
        <begin position="104"/>
        <end position="213"/>
    </location>
</feature>
<evidence type="ECO:0000256" key="8">
    <source>
        <dbReference type="ARBA" id="ARBA00023065"/>
    </source>
</evidence>
<protein>
    <submittedName>
        <fullName evidence="16">Iron complex outermembrane recepter protein</fullName>
    </submittedName>
</protein>
<dbReference type="PROSITE" id="PS52016">
    <property type="entry name" value="TONB_DEPENDENT_REC_3"/>
    <property type="match status" value="1"/>
</dbReference>
<evidence type="ECO:0000256" key="12">
    <source>
        <dbReference type="PROSITE-ProRule" id="PRU01360"/>
    </source>
</evidence>
<evidence type="ECO:0000256" key="13">
    <source>
        <dbReference type="RuleBase" id="RU003357"/>
    </source>
</evidence>
<gene>
    <name evidence="16" type="ORF">SAMN05421540_10864</name>
</gene>
<reference evidence="16 17" key="1">
    <citation type="submission" date="2016-10" db="EMBL/GenBank/DDBJ databases">
        <authorList>
            <person name="de Groot N.N."/>
        </authorList>
    </citation>
    <scope>NUCLEOTIDE SEQUENCE [LARGE SCALE GENOMIC DNA]</scope>
    <source>
        <strain evidence="16 17">DSM 23581</strain>
    </source>
</reference>
<evidence type="ECO:0000313" key="17">
    <source>
        <dbReference type="Proteomes" id="UP000198820"/>
    </source>
</evidence>